<feature type="compositionally biased region" description="Polar residues" evidence="1">
    <location>
        <begin position="92"/>
        <end position="108"/>
    </location>
</feature>
<dbReference type="Proteomes" id="UP000054549">
    <property type="component" value="Unassembled WGS sequence"/>
</dbReference>
<protein>
    <submittedName>
        <fullName evidence="2">Uncharacterized protein</fullName>
    </submittedName>
</protein>
<dbReference type="HOGENOM" id="CLU_1767605_0_0_1"/>
<proteinExistence type="predicted"/>
<evidence type="ECO:0000313" key="3">
    <source>
        <dbReference type="Proteomes" id="UP000054549"/>
    </source>
</evidence>
<evidence type="ECO:0000313" key="2">
    <source>
        <dbReference type="EMBL" id="KIL59610.1"/>
    </source>
</evidence>
<sequence>MGENICDRIVACAHSSKIRNIIDLEKETKWDGSNKFGDAIMGIIQKHYPSPPPHPLTVPSTLAPVASGVSVPYIPPAANSAPQFIPYIPPQSYSQSQTLPLSESNAASGSRPPRKKPTCSVCRMVGHTTWNAKQIKRRQSMHITRRM</sequence>
<feature type="region of interest" description="Disordered" evidence="1">
    <location>
        <begin position="92"/>
        <end position="119"/>
    </location>
</feature>
<gene>
    <name evidence="2" type="ORF">M378DRAFT_14728</name>
</gene>
<reference evidence="2 3" key="1">
    <citation type="submission" date="2014-04" db="EMBL/GenBank/DDBJ databases">
        <title>Evolutionary Origins and Diversification of the Mycorrhizal Mutualists.</title>
        <authorList>
            <consortium name="DOE Joint Genome Institute"/>
            <consortium name="Mycorrhizal Genomics Consortium"/>
            <person name="Kohler A."/>
            <person name="Kuo A."/>
            <person name="Nagy L.G."/>
            <person name="Floudas D."/>
            <person name="Copeland A."/>
            <person name="Barry K.W."/>
            <person name="Cichocki N."/>
            <person name="Veneault-Fourrey C."/>
            <person name="LaButti K."/>
            <person name="Lindquist E.A."/>
            <person name="Lipzen A."/>
            <person name="Lundell T."/>
            <person name="Morin E."/>
            <person name="Murat C."/>
            <person name="Riley R."/>
            <person name="Ohm R."/>
            <person name="Sun H."/>
            <person name="Tunlid A."/>
            <person name="Henrissat B."/>
            <person name="Grigoriev I.V."/>
            <person name="Hibbett D.S."/>
            <person name="Martin F."/>
        </authorList>
    </citation>
    <scope>NUCLEOTIDE SEQUENCE [LARGE SCALE GENOMIC DNA]</scope>
    <source>
        <strain evidence="2 3">Koide BX008</strain>
    </source>
</reference>
<evidence type="ECO:0000256" key="1">
    <source>
        <dbReference type="SAM" id="MobiDB-lite"/>
    </source>
</evidence>
<dbReference type="InParanoid" id="A0A0C2S9Z5"/>
<name>A0A0C2S9Z5_AMAMK</name>
<dbReference type="AlphaFoldDB" id="A0A0C2S9Z5"/>
<dbReference type="EMBL" id="KN818313">
    <property type="protein sequence ID" value="KIL59610.1"/>
    <property type="molecule type" value="Genomic_DNA"/>
</dbReference>
<keyword evidence="3" id="KW-1185">Reference proteome</keyword>
<accession>A0A0C2S9Z5</accession>
<dbReference type="OrthoDB" id="2803597at2759"/>
<organism evidence="2 3">
    <name type="scientific">Amanita muscaria (strain Koide BX008)</name>
    <dbReference type="NCBI Taxonomy" id="946122"/>
    <lineage>
        <taxon>Eukaryota</taxon>
        <taxon>Fungi</taxon>
        <taxon>Dikarya</taxon>
        <taxon>Basidiomycota</taxon>
        <taxon>Agaricomycotina</taxon>
        <taxon>Agaricomycetes</taxon>
        <taxon>Agaricomycetidae</taxon>
        <taxon>Agaricales</taxon>
        <taxon>Pluteineae</taxon>
        <taxon>Amanitaceae</taxon>
        <taxon>Amanita</taxon>
    </lineage>
</organism>